<sequence length="142" mass="15563">MNIRTLLLTSLGIPVYMLVPSPSTAGADFPLCGFEKRHQCVVDGDTFWYQGTKYRLYEIDAPEVGDGAKCRQEYDFGMKATYLLQSLWQSGITSITQHGLDRYGRTLVTVQTGNGDASGQILEAGLAEPFGGRVRADWCSGS</sequence>
<feature type="chain" id="PRO_5014402625" evidence="1">
    <location>
        <begin position="26"/>
        <end position="142"/>
    </location>
</feature>
<feature type="signal peptide" evidence="1">
    <location>
        <begin position="1"/>
        <end position="25"/>
    </location>
</feature>
<feature type="domain" description="TNase-like" evidence="2">
    <location>
        <begin position="54"/>
        <end position="128"/>
    </location>
</feature>
<evidence type="ECO:0000259" key="2">
    <source>
        <dbReference type="Pfam" id="PF00565"/>
    </source>
</evidence>
<dbReference type="RefSeq" id="WP_100673863.1">
    <property type="nucleotide sequence ID" value="NZ_NJGD01000014.1"/>
</dbReference>
<reference evidence="3 4" key="1">
    <citation type="submission" date="2017-06" db="EMBL/GenBank/DDBJ databases">
        <title>Ensifer strains isolated from leguminous trees and herbs display diverse denitrification phenotypes with some acting as strong N2O sinks.</title>
        <authorList>
            <person name="Woliy K."/>
            <person name="Mania D."/>
            <person name="Bakken L.R."/>
            <person name="Frostegard A."/>
        </authorList>
    </citation>
    <scope>NUCLEOTIDE SEQUENCE [LARGE SCALE GENOMIC DNA]</scope>
    <source>
        <strain evidence="3 4">AC50a</strain>
    </source>
</reference>
<organism evidence="3 4">
    <name type="scientific">Rhizobium meliloti</name>
    <name type="common">Ensifer meliloti</name>
    <name type="synonym">Sinorhizobium meliloti</name>
    <dbReference type="NCBI Taxonomy" id="382"/>
    <lineage>
        <taxon>Bacteria</taxon>
        <taxon>Pseudomonadati</taxon>
        <taxon>Pseudomonadota</taxon>
        <taxon>Alphaproteobacteria</taxon>
        <taxon>Hyphomicrobiales</taxon>
        <taxon>Rhizobiaceae</taxon>
        <taxon>Sinorhizobium/Ensifer group</taxon>
        <taxon>Sinorhizobium</taxon>
    </lineage>
</organism>
<dbReference type="InterPro" id="IPR016071">
    <property type="entry name" value="Staphylococal_nuclease_OB-fold"/>
</dbReference>
<dbReference type="Gene3D" id="2.40.50.90">
    <property type="match status" value="1"/>
</dbReference>
<evidence type="ECO:0000313" key="4">
    <source>
        <dbReference type="Proteomes" id="UP000231987"/>
    </source>
</evidence>
<dbReference type="EMBL" id="NJGD01000014">
    <property type="protein sequence ID" value="PJR12810.1"/>
    <property type="molecule type" value="Genomic_DNA"/>
</dbReference>
<dbReference type="Proteomes" id="UP000231987">
    <property type="component" value="Unassembled WGS sequence"/>
</dbReference>
<dbReference type="SUPFAM" id="SSF50199">
    <property type="entry name" value="Staphylococcal nuclease"/>
    <property type="match status" value="1"/>
</dbReference>
<accession>A0A2J0YX13</accession>
<keyword evidence="1" id="KW-0732">Signal</keyword>
<name>A0A2J0YX13_RHIML</name>
<comment type="caution">
    <text evidence="3">The sequence shown here is derived from an EMBL/GenBank/DDBJ whole genome shotgun (WGS) entry which is preliminary data.</text>
</comment>
<dbReference type="InterPro" id="IPR035437">
    <property type="entry name" value="SNase_OB-fold_sf"/>
</dbReference>
<dbReference type="Pfam" id="PF00565">
    <property type="entry name" value="SNase"/>
    <property type="match status" value="1"/>
</dbReference>
<proteinExistence type="predicted"/>
<gene>
    <name evidence="3" type="ORF">CEJ86_24875</name>
</gene>
<evidence type="ECO:0000313" key="3">
    <source>
        <dbReference type="EMBL" id="PJR12810.1"/>
    </source>
</evidence>
<dbReference type="AlphaFoldDB" id="A0A2J0YX13"/>
<protein>
    <submittedName>
        <fullName evidence="3">Nuclease</fullName>
    </submittedName>
</protein>
<evidence type="ECO:0000256" key="1">
    <source>
        <dbReference type="SAM" id="SignalP"/>
    </source>
</evidence>